<dbReference type="EMBL" id="JAAECS010000007">
    <property type="protein sequence ID" value="MCJ1990201.1"/>
    <property type="molecule type" value="Genomic_DNA"/>
</dbReference>
<evidence type="ECO:0000256" key="3">
    <source>
        <dbReference type="ARBA" id="ARBA00023125"/>
    </source>
</evidence>
<dbReference type="Gene3D" id="3.40.190.290">
    <property type="match status" value="1"/>
</dbReference>
<dbReference type="InterPro" id="IPR050950">
    <property type="entry name" value="HTH-type_LysR_regulators"/>
</dbReference>
<keyword evidence="4" id="KW-0804">Transcription</keyword>
<dbReference type="PANTHER" id="PTHR30419:SF25">
    <property type="entry name" value="HTH-TYPE TRANSCRIPTIONAL REGULATOR YTLI"/>
    <property type="match status" value="1"/>
</dbReference>
<keyword evidence="2" id="KW-0805">Transcription regulation</keyword>
<feature type="domain" description="HTH lysR-type" evidence="5">
    <location>
        <begin position="1"/>
        <end position="57"/>
    </location>
</feature>
<protein>
    <submittedName>
        <fullName evidence="6">LysR family transcriptional regulator</fullName>
    </submittedName>
</protein>
<dbReference type="SUPFAM" id="SSF46785">
    <property type="entry name" value="Winged helix' DNA-binding domain"/>
    <property type="match status" value="1"/>
</dbReference>
<organism evidence="6 7">
    <name type="scientific">Pseudolactococcus carnosus</name>
    <dbReference type="NCBI Taxonomy" id="2749961"/>
    <lineage>
        <taxon>Bacteria</taxon>
        <taxon>Bacillati</taxon>
        <taxon>Bacillota</taxon>
        <taxon>Bacilli</taxon>
        <taxon>Lactobacillales</taxon>
        <taxon>Streptococcaceae</taxon>
        <taxon>Pseudolactococcus</taxon>
    </lineage>
</organism>
<evidence type="ECO:0000256" key="2">
    <source>
        <dbReference type="ARBA" id="ARBA00023015"/>
    </source>
</evidence>
<dbReference type="InterPro" id="IPR036388">
    <property type="entry name" value="WH-like_DNA-bd_sf"/>
</dbReference>
<sequence>MDIKELRTFQTIVAEGTFTRAAEKLHYAQSTITNHIKRLEKELGIQLFERGWDAKLTESGKIYAKEVDSLIHHWQSLKEKATNLKQEEVGNLYIGVTEMLTKQVLPDTIKFFNQVKPKIGCQITINHSNALAKSLLTDGLLDIVCCGEPTDMKGLQFLPLYQEEISLIVCADHPLLKLANLTLADSLSYIFVTGGPDCLYRLQLDRELASYRTEPVCHSLNQISAIPTMIQATNFVGVVLKSTSLPANIKRLNLILKNHQLPIGLLQRKQDPPLSQTKMLFRDYLEKAINNHNQLSL</sequence>
<keyword evidence="7" id="KW-1185">Reference proteome</keyword>
<dbReference type="InterPro" id="IPR000847">
    <property type="entry name" value="LysR_HTH_N"/>
</dbReference>
<dbReference type="GeneID" id="71635366"/>
<evidence type="ECO:0000313" key="6">
    <source>
        <dbReference type="EMBL" id="MCJ1990201.1"/>
    </source>
</evidence>
<evidence type="ECO:0000259" key="5">
    <source>
        <dbReference type="PROSITE" id="PS50931"/>
    </source>
</evidence>
<dbReference type="PRINTS" id="PR00039">
    <property type="entry name" value="HTHLYSR"/>
</dbReference>
<evidence type="ECO:0000256" key="4">
    <source>
        <dbReference type="ARBA" id="ARBA00023163"/>
    </source>
</evidence>
<keyword evidence="3" id="KW-0238">DNA-binding</keyword>
<evidence type="ECO:0000256" key="1">
    <source>
        <dbReference type="ARBA" id="ARBA00009437"/>
    </source>
</evidence>
<reference evidence="6 7" key="1">
    <citation type="journal article" date="2022" name="Microbiol. Res.">
        <title>Comparative genome analysis, predicted lifestyle and antimicrobial strategies of Lactococcus carnosus and Lactococcus paracarnosus isolated from meat.</title>
        <authorList>
            <person name="Werum V."/>
            <person name="Ehrmann M."/>
            <person name="Vogel R."/>
            <person name="Hilgarth M."/>
        </authorList>
    </citation>
    <scope>NUCLEOTIDE SEQUENCE [LARGE SCALE GENOMIC DNA]</scope>
    <source>
        <strain evidence="6 7">TMW22177</strain>
    </source>
</reference>
<dbReference type="InterPro" id="IPR036390">
    <property type="entry name" value="WH_DNA-bd_sf"/>
</dbReference>
<dbReference type="Pfam" id="PF00126">
    <property type="entry name" value="HTH_1"/>
    <property type="match status" value="1"/>
</dbReference>
<dbReference type="Gene3D" id="1.10.10.10">
    <property type="entry name" value="Winged helix-like DNA-binding domain superfamily/Winged helix DNA-binding domain"/>
    <property type="match status" value="1"/>
</dbReference>
<gene>
    <name evidence="6" type="ORF">GYN21_08200</name>
</gene>
<dbReference type="PROSITE" id="PS50931">
    <property type="entry name" value="HTH_LYSR"/>
    <property type="match status" value="1"/>
</dbReference>
<dbReference type="PANTHER" id="PTHR30419">
    <property type="entry name" value="HTH-TYPE TRANSCRIPTIONAL REGULATOR YBHD"/>
    <property type="match status" value="1"/>
</dbReference>
<dbReference type="Proteomes" id="UP001522450">
    <property type="component" value="Unassembled WGS sequence"/>
</dbReference>
<comment type="caution">
    <text evidence="6">The sequence shown here is derived from an EMBL/GenBank/DDBJ whole genome shotgun (WGS) entry which is preliminary data.</text>
</comment>
<accession>A0ABT0AUC3</accession>
<evidence type="ECO:0000313" key="7">
    <source>
        <dbReference type="Proteomes" id="UP001522450"/>
    </source>
</evidence>
<dbReference type="RefSeq" id="WP_079507222.1">
    <property type="nucleotide sequence ID" value="NZ_CP017194.1"/>
</dbReference>
<name>A0ABT0AUC3_9LACT</name>
<proteinExistence type="inferred from homology"/>
<dbReference type="Pfam" id="PF03466">
    <property type="entry name" value="LysR_substrate"/>
    <property type="match status" value="1"/>
</dbReference>
<comment type="similarity">
    <text evidence="1">Belongs to the LysR transcriptional regulatory family.</text>
</comment>
<dbReference type="InterPro" id="IPR005119">
    <property type="entry name" value="LysR_subst-bd"/>
</dbReference>
<dbReference type="CDD" id="cd05466">
    <property type="entry name" value="PBP2_LTTR_substrate"/>
    <property type="match status" value="1"/>
</dbReference>
<dbReference type="SUPFAM" id="SSF53850">
    <property type="entry name" value="Periplasmic binding protein-like II"/>
    <property type="match status" value="1"/>
</dbReference>